<proteinExistence type="predicted"/>
<feature type="compositionally biased region" description="Low complexity" evidence="1">
    <location>
        <begin position="122"/>
        <end position="133"/>
    </location>
</feature>
<dbReference type="SUPFAM" id="SSF47986">
    <property type="entry name" value="DEATH domain"/>
    <property type="match status" value="1"/>
</dbReference>
<reference evidence="3" key="1">
    <citation type="journal article" date="2023" name="Science">
        <title>Genome structures resolve the early diversification of teleost fishes.</title>
        <authorList>
            <person name="Parey E."/>
            <person name="Louis A."/>
            <person name="Montfort J."/>
            <person name="Bouchez O."/>
            <person name="Roques C."/>
            <person name="Iampietro C."/>
            <person name="Lluch J."/>
            <person name="Castinel A."/>
            <person name="Donnadieu C."/>
            <person name="Desvignes T."/>
            <person name="Floi Bucao C."/>
            <person name="Jouanno E."/>
            <person name="Wen M."/>
            <person name="Mejri S."/>
            <person name="Dirks R."/>
            <person name="Jansen H."/>
            <person name="Henkel C."/>
            <person name="Chen W.J."/>
            <person name="Zahm M."/>
            <person name="Cabau C."/>
            <person name="Klopp C."/>
            <person name="Thompson A.W."/>
            <person name="Robinson-Rechavi M."/>
            <person name="Braasch I."/>
            <person name="Lecointre G."/>
            <person name="Bobe J."/>
            <person name="Postlethwait J.H."/>
            <person name="Berthelot C."/>
            <person name="Roest Crollius H."/>
            <person name="Guiguen Y."/>
        </authorList>
    </citation>
    <scope>NUCLEOTIDE SEQUENCE</scope>
    <source>
        <strain evidence="3">NC1722</strain>
    </source>
</reference>
<feature type="region of interest" description="Disordered" evidence="1">
    <location>
        <begin position="85"/>
        <end position="159"/>
    </location>
</feature>
<dbReference type="InterPro" id="IPR004020">
    <property type="entry name" value="DAPIN"/>
</dbReference>
<feature type="domain" description="Pyrin" evidence="2">
    <location>
        <begin position="19"/>
        <end position="64"/>
    </location>
</feature>
<comment type="caution">
    <text evidence="3">The sequence shown here is derived from an EMBL/GenBank/DDBJ whole genome shotgun (WGS) entry which is preliminary data.</text>
</comment>
<dbReference type="InterPro" id="IPR011029">
    <property type="entry name" value="DEATH-like_dom_sf"/>
</dbReference>
<dbReference type="AlphaFoldDB" id="A0AAD7R9R6"/>
<feature type="compositionally biased region" description="Basic and acidic residues" evidence="1">
    <location>
        <begin position="140"/>
        <end position="150"/>
    </location>
</feature>
<accession>A0AAD7R9R6</accession>
<dbReference type="EMBL" id="JAINUG010000470">
    <property type="protein sequence ID" value="KAJ8367515.1"/>
    <property type="molecule type" value="Genomic_DNA"/>
</dbReference>
<dbReference type="Proteomes" id="UP001221898">
    <property type="component" value="Unassembled WGS sequence"/>
</dbReference>
<evidence type="ECO:0000256" key="1">
    <source>
        <dbReference type="SAM" id="MobiDB-lite"/>
    </source>
</evidence>
<evidence type="ECO:0000313" key="3">
    <source>
        <dbReference type="EMBL" id="KAJ8367515.1"/>
    </source>
</evidence>
<dbReference type="Pfam" id="PF02758">
    <property type="entry name" value="PYRIN"/>
    <property type="match status" value="1"/>
</dbReference>
<organism evidence="3 4">
    <name type="scientific">Aldrovandia affinis</name>
    <dbReference type="NCBI Taxonomy" id="143900"/>
    <lineage>
        <taxon>Eukaryota</taxon>
        <taxon>Metazoa</taxon>
        <taxon>Chordata</taxon>
        <taxon>Craniata</taxon>
        <taxon>Vertebrata</taxon>
        <taxon>Euteleostomi</taxon>
        <taxon>Actinopterygii</taxon>
        <taxon>Neopterygii</taxon>
        <taxon>Teleostei</taxon>
        <taxon>Notacanthiformes</taxon>
        <taxon>Halosauridae</taxon>
        <taxon>Aldrovandia</taxon>
    </lineage>
</organism>
<gene>
    <name evidence="3" type="ORF">AAFF_G00316970</name>
</gene>
<sequence length="159" mass="17875">MYEAEFTERFRALQLKIVDIGPRELEDTSRAGVVTLMKRSYPGDKMMNITRAILKKIQRNDLVERLEDGLEKSVEARGRQMVRKLQQELTLSSGPAGSDVSPRKKHRDMEPGSETEQEGTQSRSKAASPLSSSHQGPDTGNEKHAQRVQEPEIQTEEGV</sequence>
<dbReference type="Gene3D" id="1.10.533.10">
    <property type="entry name" value="Death Domain, Fas"/>
    <property type="match status" value="1"/>
</dbReference>
<protein>
    <recommendedName>
        <fullName evidence="2">Pyrin domain-containing protein</fullName>
    </recommendedName>
</protein>
<keyword evidence="4" id="KW-1185">Reference proteome</keyword>
<evidence type="ECO:0000259" key="2">
    <source>
        <dbReference type="Pfam" id="PF02758"/>
    </source>
</evidence>
<name>A0AAD7R9R6_9TELE</name>
<evidence type="ECO:0000313" key="4">
    <source>
        <dbReference type="Proteomes" id="UP001221898"/>
    </source>
</evidence>